<feature type="region of interest" description="Disordered" evidence="1">
    <location>
        <begin position="129"/>
        <end position="152"/>
    </location>
</feature>
<feature type="region of interest" description="Disordered" evidence="1">
    <location>
        <begin position="1"/>
        <end position="53"/>
    </location>
</feature>
<proteinExistence type="predicted"/>
<dbReference type="AlphaFoldDB" id="A0A8D2N228"/>
<reference evidence="2" key="2">
    <citation type="submission" date="2025-09" db="UniProtKB">
        <authorList>
            <consortium name="Ensembl"/>
        </authorList>
    </citation>
    <scope>IDENTIFICATION</scope>
</reference>
<dbReference type="Proteomes" id="UP000694413">
    <property type="component" value="Unassembled WGS sequence"/>
</dbReference>
<evidence type="ECO:0000313" key="2">
    <source>
        <dbReference type="Ensembl" id="ENSZALP00000016549.1"/>
    </source>
</evidence>
<accession>A0A8D2N228</accession>
<name>A0A8D2N228_ZONAL</name>
<evidence type="ECO:0000256" key="1">
    <source>
        <dbReference type="SAM" id="MobiDB-lite"/>
    </source>
</evidence>
<keyword evidence="3" id="KW-1185">Reference proteome</keyword>
<protein>
    <submittedName>
        <fullName evidence="2">Uncharacterized protein</fullName>
    </submittedName>
</protein>
<evidence type="ECO:0000313" key="3">
    <source>
        <dbReference type="Proteomes" id="UP000694413"/>
    </source>
</evidence>
<reference evidence="2" key="1">
    <citation type="submission" date="2025-08" db="UniProtKB">
        <authorList>
            <consortium name="Ensembl"/>
        </authorList>
    </citation>
    <scope>IDENTIFICATION</scope>
</reference>
<sequence length="152" mass="16025">SPGHPELPAHLQTHRNSCQPPAPMADPKCSPRAPQELSYPRRWQRHQTHGAEGPCRACATLGSSSVPPGLCDALRANPSVPPELCDTPGSPSVPPGLCDTLRASPSVPPGLCATPGSPSVPPGLKLRESMARSRGRPRRLPCDFDSPIITPN</sequence>
<dbReference type="Ensembl" id="ENSZALT00000022117.1">
    <property type="protein sequence ID" value="ENSZALP00000016549.1"/>
    <property type="gene ID" value="ENSZALG00000013427.1"/>
</dbReference>
<organism evidence="2 3">
    <name type="scientific">Zonotrichia albicollis</name>
    <name type="common">White-throated sparrow</name>
    <name type="synonym">Fringilla albicollis</name>
    <dbReference type="NCBI Taxonomy" id="44394"/>
    <lineage>
        <taxon>Eukaryota</taxon>
        <taxon>Metazoa</taxon>
        <taxon>Chordata</taxon>
        <taxon>Craniata</taxon>
        <taxon>Vertebrata</taxon>
        <taxon>Euteleostomi</taxon>
        <taxon>Archelosauria</taxon>
        <taxon>Archosauria</taxon>
        <taxon>Dinosauria</taxon>
        <taxon>Saurischia</taxon>
        <taxon>Theropoda</taxon>
        <taxon>Coelurosauria</taxon>
        <taxon>Aves</taxon>
        <taxon>Neognathae</taxon>
        <taxon>Neoaves</taxon>
        <taxon>Telluraves</taxon>
        <taxon>Australaves</taxon>
        <taxon>Passeriformes</taxon>
        <taxon>Passerellidae</taxon>
        <taxon>Zonotrichia</taxon>
    </lineage>
</organism>